<reference evidence="2" key="2">
    <citation type="submission" date="2020-09" db="EMBL/GenBank/DDBJ databases">
        <authorList>
            <person name="Sun Q."/>
            <person name="Zhou Y."/>
        </authorList>
    </citation>
    <scope>NUCLEOTIDE SEQUENCE</scope>
    <source>
        <strain evidence="2">CGMCC 4.7430</strain>
    </source>
</reference>
<accession>A0A918E3J3</accession>
<protein>
    <recommendedName>
        <fullName evidence="1">HTH cro/C1-type domain-containing protein</fullName>
    </recommendedName>
</protein>
<sequence length="125" mass="13572">MTKPETTFVRGNEHLDRLLADPDLAADVAVAHKAAEEMDRVHAMNLAMIRKAGQMTQAEVAKKLGVGQGVVSRLENRNDMLLSTLFDYLTATGAESASIVVTVHGRRIELDLAQLGNTSSERRSA</sequence>
<dbReference type="AlphaFoldDB" id="A0A918E3J3"/>
<proteinExistence type="predicted"/>
<dbReference type="CDD" id="cd00093">
    <property type="entry name" value="HTH_XRE"/>
    <property type="match status" value="1"/>
</dbReference>
<dbReference type="PROSITE" id="PS50943">
    <property type="entry name" value="HTH_CROC1"/>
    <property type="match status" value="1"/>
</dbReference>
<organism evidence="2 3">
    <name type="scientific">Nonomuraea glycinis</name>
    <dbReference type="NCBI Taxonomy" id="2047744"/>
    <lineage>
        <taxon>Bacteria</taxon>
        <taxon>Bacillati</taxon>
        <taxon>Actinomycetota</taxon>
        <taxon>Actinomycetes</taxon>
        <taxon>Streptosporangiales</taxon>
        <taxon>Streptosporangiaceae</taxon>
        <taxon>Nonomuraea</taxon>
    </lineage>
</organism>
<dbReference type="EMBL" id="BMNK01000003">
    <property type="protein sequence ID" value="GGP05087.1"/>
    <property type="molecule type" value="Genomic_DNA"/>
</dbReference>
<evidence type="ECO:0000259" key="1">
    <source>
        <dbReference type="PROSITE" id="PS50943"/>
    </source>
</evidence>
<dbReference type="InterPro" id="IPR001387">
    <property type="entry name" value="Cro/C1-type_HTH"/>
</dbReference>
<feature type="domain" description="HTH cro/C1-type" evidence="1">
    <location>
        <begin position="46"/>
        <end position="99"/>
    </location>
</feature>
<dbReference type="SMART" id="SM00530">
    <property type="entry name" value="HTH_XRE"/>
    <property type="match status" value="1"/>
</dbReference>
<evidence type="ECO:0000313" key="3">
    <source>
        <dbReference type="Proteomes" id="UP000660745"/>
    </source>
</evidence>
<dbReference type="SUPFAM" id="SSF47413">
    <property type="entry name" value="lambda repressor-like DNA-binding domains"/>
    <property type="match status" value="1"/>
</dbReference>
<name>A0A918E3J3_9ACTN</name>
<reference evidence="2" key="1">
    <citation type="journal article" date="2014" name="Int. J. Syst. Evol. Microbiol.">
        <title>Complete genome sequence of Corynebacterium casei LMG S-19264T (=DSM 44701T), isolated from a smear-ripened cheese.</title>
        <authorList>
            <consortium name="US DOE Joint Genome Institute (JGI-PGF)"/>
            <person name="Walter F."/>
            <person name="Albersmeier A."/>
            <person name="Kalinowski J."/>
            <person name="Ruckert C."/>
        </authorList>
    </citation>
    <scope>NUCLEOTIDE SEQUENCE</scope>
    <source>
        <strain evidence="2">CGMCC 4.7430</strain>
    </source>
</reference>
<evidence type="ECO:0000313" key="2">
    <source>
        <dbReference type="EMBL" id="GGP05087.1"/>
    </source>
</evidence>
<dbReference type="RefSeq" id="WP_189138522.1">
    <property type="nucleotide sequence ID" value="NZ_BMNK01000003.1"/>
</dbReference>
<dbReference type="Gene3D" id="1.10.260.40">
    <property type="entry name" value="lambda repressor-like DNA-binding domains"/>
    <property type="match status" value="1"/>
</dbReference>
<dbReference type="GO" id="GO:0003677">
    <property type="term" value="F:DNA binding"/>
    <property type="evidence" value="ECO:0007669"/>
    <property type="project" value="InterPro"/>
</dbReference>
<comment type="caution">
    <text evidence="2">The sequence shown here is derived from an EMBL/GenBank/DDBJ whole genome shotgun (WGS) entry which is preliminary data.</text>
</comment>
<gene>
    <name evidence="2" type="ORF">GCM10012278_23100</name>
</gene>
<dbReference type="Pfam" id="PF01381">
    <property type="entry name" value="HTH_3"/>
    <property type="match status" value="1"/>
</dbReference>
<dbReference type="InterPro" id="IPR010982">
    <property type="entry name" value="Lambda_DNA-bd_dom_sf"/>
</dbReference>
<dbReference type="Proteomes" id="UP000660745">
    <property type="component" value="Unassembled WGS sequence"/>
</dbReference>
<keyword evidence="3" id="KW-1185">Reference proteome</keyword>